<dbReference type="SMART" id="SM00448">
    <property type="entry name" value="REC"/>
    <property type="match status" value="1"/>
</dbReference>
<dbReference type="InterPro" id="IPR009057">
    <property type="entry name" value="Homeodomain-like_sf"/>
</dbReference>
<dbReference type="InterPro" id="IPR001789">
    <property type="entry name" value="Sig_transdc_resp-reg_receiver"/>
</dbReference>
<keyword evidence="3" id="KW-0804">Transcription</keyword>
<feature type="domain" description="Response regulatory" evidence="6">
    <location>
        <begin position="3"/>
        <end position="119"/>
    </location>
</feature>
<dbReference type="EMBL" id="CDGG01000001">
    <property type="protein sequence ID" value="CEI81150.1"/>
    <property type="molecule type" value="Genomic_DNA"/>
</dbReference>
<evidence type="ECO:0000259" key="6">
    <source>
        <dbReference type="PROSITE" id="PS50110"/>
    </source>
</evidence>
<dbReference type="InterPro" id="IPR018060">
    <property type="entry name" value="HTH_AraC"/>
</dbReference>
<proteinExistence type="predicted"/>
<dbReference type="CDD" id="cd17536">
    <property type="entry name" value="REC_YesN-like"/>
    <property type="match status" value="1"/>
</dbReference>
<dbReference type="InterPro" id="IPR020449">
    <property type="entry name" value="Tscrpt_reg_AraC-type_HTH"/>
</dbReference>
<dbReference type="GO" id="GO:0003700">
    <property type="term" value="F:DNA-binding transcription factor activity"/>
    <property type="evidence" value="ECO:0007669"/>
    <property type="project" value="InterPro"/>
</dbReference>
<dbReference type="SUPFAM" id="SSF52172">
    <property type="entry name" value="CheY-like"/>
    <property type="match status" value="1"/>
</dbReference>
<protein>
    <submittedName>
        <fullName evidence="7">HTH-type transcriptional regulator YesS</fullName>
    </submittedName>
</protein>
<dbReference type="Gene3D" id="3.40.50.2300">
    <property type="match status" value="1"/>
</dbReference>
<dbReference type="GO" id="GO:0043565">
    <property type="term" value="F:sequence-specific DNA binding"/>
    <property type="evidence" value="ECO:0007669"/>
    <property type="project" value="InterPro"/>
</dbReference>
<evidence type="ECO:0000313" key="8">
    <source>
        <dbReference type="Proteomes" id="UP000040453"/>
    </source>
</evidence>
<accession>A0A0A1M771</accession>
<reference evidence="7 8" key="1">
    <citation type="submission" date="2014-11" db="EMBL/GenBank/DDBJ databases">
        <authorList>
            <person name="Urmite Genomes Urmite Genomes"/>
        </authorList>
    </citation>
    <scope>NUCLEOTIDE SEQUENCE [LARGE SCALE GENOMIC DNA]</scope>
    <source>
        <strain evidence="7 8">Oc5</strain>
    </source>
</reference>
<evidence type="ECO:0000256" key="1">
    <source>
        <dbReference type="ARBA" id="ARBA00023015"/>
    </source>
</evidence>
<keyword evidence="4" id="KW-0597">Phosphoprotein</keyword>
<dbReference type="SUPFAM" id="SSF46689">
    <property type="entry name" value="Homeodomain-like"/>
    <property type="match status" value="2"/>
</dbReference>
<dbReference type="AlphaFoldDB" id="A0A0A1M771"/>
<dbReference type="SMART" id="SM00342">
    <property type="entry name" value="HTH_ARAC"/>
    <property type="match status" value="1"/>
</dbReference>
<evidence type="ECO:0000256" key="4">
    <source>
        <dbReference type="PROSITE-ProRule" id="PRU00169"/>
    </source>
</evidence>
<dbReference type="Pfam" id="PF00072">
    <property type="entry name" value="Response_reg"/>
    <property type="match status" value="1"/>
</dbReference>
<dbReference type="Gene3D" id="1.10.10.60">
    <property type="entry name" value="Homeodomain-like"/>
    <property type="match status" value="2"/>
</dbReference>
<keyword evidence="2" id="KW-0238">DNA-binding</keyword>
<evidence type="ECO:0000259" key="5">
    <source>
        <dbReference type="PROSITE" id="PS01124"/>
    </source>
</evidence>
<dbReference type="InterPro" id="IPR011006">
    <property type="entry name" value="CheY-like_superfamily"/>
</dbReference>
<dbReference type="PROSITE" id="PS01124">
    <property type="entry name" value="HTH_ARAC_FAMILY_2"/>
    <property type="match status" value="1"/>
</dbReference>
<dbReference type="Pfam" id="PF12833">
    <property type="entry name" value="HTH_18"/>
    <property type="match status" value="1"/>
</dbReference>
<evidence type="ECO:0000256" key="3">
    <source>
        <dbReference type="ARBA" id="ARBA00023163"/>
    </source>
</evidence>
<gene>
    <name evidence="7" type="primary">yesS</name>
    <name evidence="7" type="ORF">BN997_00968</name>
</gene>
<feature type="modified residue" description="4-aspartylphosphate" evidence="4">
    <location>
        <position position="54"/>
    </location>
</feature>
<sequence length="511" mass="61028">MYRILIVDDEKDERNVIRFLLKKFDFELEIVEAANGKEAFEELVRSPADILLTDVQMPFVNGIELATKVRERYDDIEIIFFSGHDDFNFVKKALTLRADNYILKPVKPEEFNQTMTEVMRNIKKRKEEQEKREVNQLFIKQHILYRLLNQTPIDILKNEYPFLNFDFLNDYNRMILVHSDTAFLDSLFEEENEYFYEVIKRATLDSKYDVINLNPFQIVLLFKDNLRRPFTYKEAAKQIQQKIQETYGINCVLSVSNHMKNPVQIAQTYNELEGYLKDRFFYSDVFIYPIDTPLTDSKEYKEDEYLLEEIERALQQGDTVELEQKISLIIQKYDKRTNTAQGYLRFLFARLLQLFFQTMPEYSKDSMNRYIELIYSYKHFSDIKQTLLEVQRKVIKGLEEEKNSPKHVIEIVKQYIIENIEKDLGLDMLAEKVYLTPGYLSDKFKQDTGVGINKYIKQVRMNKAEELLSNTNMKVNTISKVIGYKNDSYFIRIFREHLGVSPQKYREMKRR</sequence>
<dbReference type="PRINTS" id="PR00032">
    <property type="entry name" value="HTHARAC"/>
</dbReference>
<dbReference type="PANTHER" id="PTHR43280">
    <property type="entry name" value="ARAC-FAMILY TRANSCRIPTIONAL REGULATOR"/>
    <property type="match status" value="1"/>
</dbReference>
<organism evidence="7 8">
    <name type="scientific">Oceanobacillus oncorhynchi</name>
    <dbReference type="NCBI Taxonomy" id="545501"/>
    <lineage>
        <taxon>Bacteria</taxon>
        <taxon>Bacillati</taxon>
        <taxon>Bacillota</taxon>
        <taxon>Bacilli</taxon>
        <taxon>Bacillales</taxon>
        <taxon>Bacillaceae</taxon>
        <taxon>Oceanobacillus</taxon>
    </lineage>
</organism>
<keyword evidence="8" id="KW-1185">Reference proteome</keyword>
<evidence type="ECO:0000313" key="7">
    <source>
        <dbReference type="EMBL" id="CEI81150.1"/>
    </source>
</evidence>
<dbReference type="PANTHER" id="PTHR43280:SF2">
    <property type="entry name" value="HTH-TYPE TRANSCRIPTIONAL REGULATOR EXSA"/>
    <property type="match status" value="1"/>
</dbReference>
<feature type="domain" description="HTH araC/xylS-type" evidence="5">
    <location>
        <begin position="410"/>
        <end position="508"/>
    </location>
</feature>
<keyword evidence="1" id="KW-0805">Transcription regulation</keyword>
<dbReference type="Proteomes" id="UP000040453">
    <property type="component" value="Unassembled WGS sequence"/>
</dbReference>
<dbReference type="STRING" id="545501.BN997_00968"/>
<evidence type="ECO:0000256" key="2">
    <source>
        <dbReference type="ARBA" id="ARBA00023125"/>
    </source>
</evidence>
<name>A0A0A1M771_9BACI</name>
<dbReference type="PROSITE" id="PS50110">
    <property type="entry name" value="RESPONSE_REGULATORY"/>
    <property type="match status" value="1"/>
</dbReference>
<dbReference type="GO" id="GO:0000160">
    <property type="term" value="P:phosphorelay signal transduction system"/>
    <property type="evidence" value="ECO:0007669"/>
    <property type="project" value="InterPro"/>
</dbReference>